<dbReference type="InterPro" id="IPR020094">
    <property type="entry name" value="TruA/RsuA/RluB/E/F_N"/>
</dbReference>
<name>A0A7Z0K895_9MICC</name>
<feature type="active site" description="Nucleophile" evidence="4 5">
    <location>
        <position position="54"/>
    </location>
</feature>
<dbReference type="InterPro" id="IPR020097">
    <property type="entry name" value="PsdUridine_synth_TruA_a/b_dom"/>
</dbReference>
<dbReference type="Gene3D" id="3.30.70.660">
    <property type="entry name" value="Pseudouridine synthase I, catalytic domain, C-terminal subdomain"/>
    <property type="match status" value="1"/>
</dbReference>
<dbReference type="HAMAP" id="MF_00171">
    <property type="entry name" value="TruA"/>
    <property type="match status" value="1"/>
</dbReference>
<dbReference type="AlphaFoldDB" id="A0A7Z0K895"/>
<evidence type="ECO:0000256" key="3">
    <source>
        <dbReference type="ARBA" id="ARBA00023235"/>
    </source>
</evidence>
<evidence type="ECO:0000256" key="6">
    <source>
        <dbReference type="PIRSR" id="PIRSR001430-2"/>
    </source>
</evidence>
<keyword evidence="2 4" id="KW-0819">tRNA processing</keyword>
<evidence type="ECO:0000256" key="7">
    <source>
        <dbReference type="RuleBase" id="RU003792"/>
    </source>
</evidence>
<feature type="binding site" evidence="4 6">
    <location>
        <position position="126"/>
    </location>
    <ligand>
        <name>substrate</name>
    </ligand>
</feature>
<dbReference type="GO" id="GO:0003723">
    <property type="term" value="F:RNA binding"/>
    <property type="evidence" value="ECO:0007669"/>
    <property type="project" value="InterPro"/>
</dbReference>
<proteinExistence type="inferred from homology"/>
<dbReference type="EMBL" id="JACCFY010000001">
    <property type="protein sequence ID" value="NYJ77374.1"/>
    <property type="molecule type" value="Genomic_DNA"/>
</dbReference>
<dbReference type="EC" id="5.4.99.12" evidence="4"/>
<dbReference type="CDD" id="cd02570">
    <property type="entry name" value="PseudoU_synth_EcTruA"/>
    <property type="match status" value="1"/>
</dbReference>
<dbReference type="PANTHER" id="PTHR11142:SF0">
    <property type="entry name" value="TRNA PSEUDOURIDINE SYNTHASE-LIKE 1"/>
    <property type="match status" value="1"/>
</dbReference>
<comment type="catalytic activity">
    <reaction evidence="4 7">
        <text>uridine(38/39/40) in tRNA = pseudouridine(38/39/40) in tRNA</text>
        <dbReference type="Rhea" id="RHEA:22376"/>
        <dbReference type="Rhea" id="RHEA-COMP:10085"/>
        <dbReference type="Rhea" id="RHEA-COMP:10087"/>
        <dbReference type="ChEBI" id="CHEBI:65314"/>
        <dbReference type="ChEBI" id="CHEBI:65315"/>
        <dbReference type="EC" id="5.4.99.12"/>
    </reaction>
</comment>
<evidence type="ECO:0000259" key="8">
    <source>
        <dbReference type="Pfam" id="PF01416"/>
    </source>
</evidence>
<dbReference type="InterPro" id="IPR020095">
    <property type="entry name" value="PsdUridine_synth_TruA_C"/>
</dbReference>
<comment type="caution">
    <text evidence="4">Lacks conserved residue(s) required for the propagation of feature annotation.</text>
</comment>
<evidence type="ECO:0000256" key="2">
    <source>
        <dbReference type="ARBA" id="ARBA00022694"/>
    </source>
</evidence>
<comment type="subunit">
    <text evidence="4">Homodimer.</text>
</comment>
<dbReference type="GO" id="GO:0160147">
    <property type="term" value="F:tRNA pseudouridine(38-40) synthase activity"/>
    <property type="evidence" value="ECO:0007669"/>
    <property type="project" value="UniProtKB-EC"/>
</dbReference>
<evidence type="ECO:0000256" key="1">
    <source>
        <dbReference type="ARBA" id="ARBA00009375"/>
    </source>
</evidence>
<evidence type="ECO:0000256" key="5">
    <source>
        <dbReference type="PIRSR" id="PIRSR001430-1"/>
    </source>
</evidence>
<dbReference type="SUPFAM" id="SSF55120">
    <property type="entry name" value="Pseudouridine synthase"/>
    <property type="match status" value="1"/>
</dbReference>
<evidence type="ECO:0000313" key="10">
    <source>
        <dbReference type="Proteomes" id="UP000535437"/>
    </source>
</evidence>
<dbReference type="PANTHER" id="PTHR11142">
    <property type="entry name" value="PSEUDOURIDYLATE SYNTHASE"/>
    <property type="match status" value="1"/>
</dbReference>
<dbReference type="PIRSF" id="PIRSF001430">
    <property type="entry name" value="tRNA_psdUrid_synth"/>
    <property type="match status" value="1"/>
</dbReference>
<dbReference type="Pfam" id="PF01416">
    <property type="entry name" value="PseudoU_synth_1"/>
    <property type="match status" value="1"/>
</dbReference>
<protein>
    <recommendedName>
        <fullName evidence="4">tRNA pseudouridine synthase A</fullName>
        <ecNumber evidence="4">5.4.99.12</ecNumber>
    </recommendedName>
    <alternativeName>
        <fullName evidence="4">tRNA pseudouridine(38-40) synthase</fullName>
    </alternativeName>
    <alternativeName>
        <fullName evidence="4">tRNA pseudouridylate synthase I</fullName>
    </alternativeName>
    <alternativeName>
        <fullName evidence="4">tRNA-uridine isomerase I</fullName>
    </alternativeName>
</protein>
<gene>
    <name evidence="4" type="primary">truA</name>
    <name evidence="9" type="ORF">HNR09_000785</name>
</gene>
<dbReference type="Proteomes" id="UP000535437">
    <property type="component" value="Unassembled WGS sequence"/>
</dbReference>
<dbReference type="InterPro" id="IPR001406">
    <property type="entry name" value="PsdUridine_synth_TruA"/>
</dbReference>
<organism evidence="9 10">
    <name type="scientific">Nesterenkonia xinjiangensis</name>
    <dbReference type="NCBI Taxonomy" id="225327"/>
    <lineage>
        <taxon>Bacteria</taxon>
        <taxon>Bacillati</taxon>
        <taxon>Actinomycetota</taxon>
        <taxon>Actinomycetes</taxon>
        <taxon>Micrococcales</taxon>
        <taxon>Micrococcaceae</taxon>
        <taxon>Nesterenkonia</taxon>
    </lineage>
</organism>
<evidence type="ECO:0000256" key="4">
    <source>
        <dbReference type="HAMAP-Rule" id="MF_00171"/>
    </source>
</evidence>
<dbReference type="InterPro" id="IPR020103">
    <property type="entry name" value="PsdUridine_synth_cat_dom_sf"/>
</dbReference>
<comment type="caution">
    <text evidence="9">The sequence shown here is derived from an EMBL/GenBank/DDBJ whole genome shotgun (WGS) entry which is preliminary data.</text>
</comment>
<dbReference type="GO" id="GO:0031119">
    <property type="term" value="P:tRNA pseudouridine synthesis"/>
    <property type="evidence" value="ECO:0007669"/>
    <property type="project" value="UniProtKB-UniRule"/>
</dbReference>
<feature type="domain" description="Pseudouridine synthase I TruA alpha/beta" evidence="8">
    <location>
        <begin position="164"/>
        <end position="262"/>
    </location>
</feature>
<comment type="function">
    <text evidence="4">Formation of pseudouridine at positions 38, 39 and 40 in the anticodon stem and loop of transfer RNAs.</text>
</comment>
<sequence>MTDVRIRLDLAYDGGAYRGWAAQPGLRTVEGVLTDALATLIRRPVKVVVAGRTDAGVHARGQVVHLDLQRAEWEGLSRGRDIPPQAAILRRLAGVLAPEEGAVVVRAAAEVPPTFDARFSALSRSYTYRLADERARRDPLRRADTAWHRARLDDALMAAETSGLLGLHDFGSFCRPRERGTTIRELHEFSIARGEDGVLTARLTADAFCHHMVRALIGAAVDVGEGRREPGWLMQRLGTPEWDSAVRLAAPHGLVLESVAYPEAERLAARAEQTRATRPTSPA</sequence>
<keyword evidence="3 4" id="KW-0413">Isomerase</keyword>
<comment type="similarity">
    <text evidence="1 4 7">Belongs to the tRNA pseudouridine synthase TruA family.</text>
</comment>
<dbReference type="Gene3D" id="3.30.70.580">
    <property type="entry name" value="Pseudouridine synthase I, catalytic domain, N-terminal subdomain"/>
    <property type="match status" value="1"/>
</dbReference>
<keyword evidence="10" id="KW-1185">Reference proteome</keyword>
<accession>A0A7Z0K895</accession>
<reference evidence="9 10" key="1">
    <citation type="submission" date="2020-07" db="EMBL/GenBank/DDBJ databases">
        <title>Sequencing the genomes of 1000 actinobacteria strains.</title>
        <authorList>
            <person name="Klenk H.-P."/>
        </authorList>
    </citation>
    <scope>NUCLEOTIDE SEQUENCE [LARGE SCALE GENOMIC DNA]</scope>
    <source>
        <strain evidence="9 10">DSM 15475</strain>
    </source>
</reference>
<dbReference type="NCBIfam" id="TIGR00071">
    <property type="entry name" value="hisT_truA"/>
    <property type="match status" value="1"/>
</dbReference>
<evidence type="ECO:0000313" key="9">
    <source>
        <dbReference type="EMBL" id="NYJ77374.1"/>
    </source>
</evidence>
<dbReference type="RefSeq" id="WP_179540866.1">
    <property type="nucleotide sequence ID" value="NZ_BAAALL010000004.1"/>
</dbReference>